<keyword evidence="3" id="KW-0479">Metal-binding</keyword>
<reference evidence="9" key="1">
    <citation type="submission" date="2020-11" db="EMBL/GenBank/DDBJ databases">
        <authorList>
            <person name="Tran Van P."/>
        </authorList>
    </citation>
    <scope>NUCLEOTIDE SEQUENCE</scope>
</reference>
<dbReference type="EMBL" id="LR899667">
    <property type="protein sequence ID" value="CAD7241571.1"/>
    <property type="molecule type" value="Genomic_DNA"/>
</dbReference>
<dbReference type="EC" id="3.1.3.96" evidence="7"/>
<evidence type="ECO:0000313" key="9">
    <source>
        <dbReference type="EMBL" id="CAD7241571.1"/>
    </source>
</evidence>
<dbReference type="FunFam" id="1.10.150.240:FF:000001">
    <property type="entry name" value="Haloacid dehalogenase-like hydrolase domain"/>
    <property type="match status" value="1"/>
</dbReference>
<dbReference type="OrthoDB" id="40579at2759"/>
<feature type="non-terminal residue" evidence="9">
    <location>
        <position position="1"/>
    </location>
</feature>
<dbReference type="PANTHER" id="PTHR18901:SF38">
    <property type="entry name" value="PSEUDOURIDINE-5'-PHOSPHATASE"/>
    <property type="match status" value="1"/>
</dbReference>
<evidence type="ECO:0000256" key="8">
    <source>
        <dbReference type="ARBA" id="ARBA00083904"/>
    </source>
</evidence>
<evidence type="ECO:0000256" key="4">
    <source>
        <dbReference type="ARBA" id="ARBA00022801"/>
    </source>
</evidence>
<evidence type="ECO:0000256" key="7">
    <source>
        <dbReference type="ARBA" id="ARBA00066578"/>
    </source>
</evidence>
<evidence type="ECO:0000256" key="3">
    <source>
        <dbReference type="ARBA" id="ARBA00022723"/>
    </source>
</evidence>
<comment type="similarity">
    <text evidence="2">Belongs to the HAD-like hydrolase superfamily. CbbY/CbbZ/Gph/YieH family.</text>
</comment>
<evidence type="ECO:0000313" key="10">
    <source>
        <dbReference type="Proteomes" id="UP000677054"/>
    </source>
</evidence>
<dbReference type="GO" id="GO:1990738">
    <property type="term" value="F:pseudouridine 5'-phosphatase activity"/>
    <property type="evidence" value="ECO:0007669"/>
    <property type="project" value="UniProtKB-EC"/>
</dbReference>
<organism evidence="9">
    <name type="scientific">Darwinula stevensoni</name>
    <dbReference type="NCBI Taxonomy" id="69355"/>
    <lineage>
        <taxon>Eukaryota</taxon>
        <taxon>Metazoa</taxon>
        <taxon>Ecdysozoa</taxon>
        <taxon>Arthropoda</taxon>
        <taxon>Crustacea</taxon>
        <taxon>Oligostraca</taxon>
        <taxon>Ostracoda</taxon>
        <taxon>Podocopa</taxon>
        <taxon>Podocopida</taxon>
        <taxon>Darwinulocopina</taxon>
        <taxon>Darwinuloidea</taxon>
        <taxon>Darwinulidae</taxon>
        <taxon>Darwinula</taxon>
    </lineage>
</organism>
<keyword evidence="10" id="KW-1185">Reference proteome</keyword>
<dbReference type="Gene3D" id="3.40.50.1000">
    <property type="entry name" value="HAD superfamily/HAD-like"/>
    <property type="match status" value="1"/>
</dbReference>
<dbReference type="InterPro" id="IPR006439">
    <property type="entry name" value="HAD-SF_hydro_IA"/>
</dbReference>
<dbReference type="FunFam" id="3.40.50.1000:FF:000055">
    <property type="entry name" value="Haloacid dehalogenase-like hydrolase family protein"/>
    <property type="match status" value="1"/>
</dbReference>
<dbReference type="InterPro" id="IPR036412">
    <property type="entry name" value="HAD-like_sf"/>
</dbReference>
<sequence length="218" mass="24313">RGNWPVSLDTERLYTLATQDVVGQYGKEFTWELKVQQMGKHSSECARMICHSLQLPITPEEYLKEMSHVQVELFPSAQLLPGAERLVRHLFKKGVPCAIATSSAKVPFDLKTLNHKEFLSLFEIIVQGGSDPEVKHGKPDPDIFLVCASRFKDQPDPKNCLVFEDAPNGVQAALAAGMQVVMVPDPRTDSKMKDGATLVLDSLMEFKPEQFGLPPYDD</sequence>
<dbReference type="InterPro" id="IPR023214">
    <property type="entry name" value="HAD_sf"/>
</dbReference>
<dbReference type="EMBL" id="CAJPEV010000150">
    <property type="protein sequence ID" value="CAG0881417.1"/>
    <property type="molecule type" value="Genomic_DNA"/>
</dbReference>
<evidence type="ECO:0000256" key="2">
    <source>
        <dbReference type="ARBA" id="ARBA00006171"/>
    </source>
</evidence>
<dbReference type="Proteomes" id="UP000677054">
    <property type="component" value="Unassembled WGS sequence"/>
</dbReference>
<comment type="catalytic activity">
    <reaction evidence="6">
        <text>psi-UMP + H2O = pseudouridine + phosphate</text>
        <dbReference type="Rhea" id="RHEA:10944"/>
        <dbReference type="ChEBI" id="CHEBI:15377"/>
        <dbReference type="ChEBI" id="CHEBI:17802"/>
        <dbReference type="ChEBI" id="CHEBI:43474"/>
        <dbReference type="ChEBI" id="CHEBI:58380"/>
        <dbReference type="EC" id="3.1.3.96"/>
    </reaction>
</comment>
<comment type="cofactor">
    <cofactor evidence="1">
        <name>Mg(2+)</name>
        <dbReference type="ChEBI" id="CHEBI:18420"/>
    </cofactor>
</comment>
<protein>
    <recommendedName>
        <fullName evidence="7">pseudouridine 5'-phosphatase</fullName>
        <ecNumber evidence="7">3.1.3.96</ecNumber>
    </recommendedName>
    <alternativeName>
        <fullName evidence="8">Pseudouridine-5'-monophosphatase</fullName>
    </alternativeName>
</protein>
<dbReference type="Pfam" id="PF13419">
    <property type="entry name" value="HAD_2"/>
    <property type="match status" value="1"/>
</dbReference>
<proteinExistence type="inferred from homology"/>
<keyword evidence="4" id="KW-0378">Hydrolase</keyword>
<dbReference type="SUPFAM" id="SSF56784">
    <property type="entry name" value="HAD-like"/>
    <property type="match status" value="1"/>
</dbReference>
<dbReference type="NCBIfam" id="TIGR01509">
    <property type="entry name" value="HAD-SF-IA-v3"/>
    <property type="match status" value="1"/>
</dbReference>
<dbReference type="Gene3D" id="1.10.150.240">
    <property type="entry name" value="Putative phosphatase, domain 2"/>
    <property type="match status" value="1"/>
</dbReference>
<name>A0A7R8X8D2_9CRUS</name>
<gene>
    <name evidence="9" type="ORF">DSTB1V02_LOCUS1559</name>
</gene>
<dbReference type="InterPro" id="IPR041492">
    <property type="entry name" value="HAD_2"/>
</dbReference>
<evidence type="ECO:0000256" key="1">
    <source>
        <dbReference type="ARBA" id="ARBA00001946"/>
    </source>
</evidence>
<evidence type="ECO:0000256" key="5">
    <source>
        <dbReference type="ARBA" id="ARBA00022842"/>
    </source>
</evidence>
<dbReference type="PANTHER" id="PTHR18901">
    <property type="entry name" value="2-DEOXYGLUCOSE-6-PHOSPHATE PHOSPHATASE 2"/>
    <property type="match status" value="1"/>
</dbReference>
<dbReference type="AlphaFoldDB" id="A0A7R8X8D2"/>
<dbReference type="InterPro" id="IPR023198">
    <property type="entry name" value="PGP-like_dom2"/>
</dbReference>
<accession>A0A7R8X8D2</accession>
<dbReference type="GO" id="GO:0046872">
    <property type="term" value="F:metal ion binding"/>
    <property type="evidence" value="ECO:0007669"/>
    <property type="project" value="UniProtKB-KW"/>
</dbReference>
<keyword evidence="5" id="KW-0460">Magnesium</keyword>
<evidence type="ECO:0000256" key="6">
    <source>
        <dbReference type="ARBA" id="ARBA00052504"/>
    </source>
</evidence>